<feature type="region of interest" description="Disordered" evidence="1">
    <location>
        <begin position="115"/>
        <end position="162"/>
    </location>
</feature>
<dbReference type="OrthoDB" id="10532989at2759"/>
<protein>
    <submittedName>
        <fullName evidence="2">Uncharacterized protein</fullName>
    </submittedName>
</protein>
<comment type="caution">
    <text evidence="2">The sequence shown here is derived from an EMBL/GenBank/DDBJ whole genome shotgun (WGS) entry which is preliminary data.</text>
</comment>
<name>A0A9Q0KRE4_9MAGN</name>
<dbReference type="Proteomes" id="UP001141806">
    <property type="component" value="Unassembled WGS sequence"/>
</dbReference>
<sequence length="162" mass="18004">MKPKSHFLKALSPRPPLATKSAPTLALLLSVSVRVALVYSRCSTMAKSLRSKREKRLRTLRREIVEPFYEKMNDAKLAAQEAALHAPKLPVRPIKNDSTKMEITSTSNADMDVQMADGGDTNHPNPGSLKPVGGVGKKWNKKLKMRKGKRHGKGKIRRKANI</sequence>
<reference evidence="2" key="1">
    <citation type="journal article" date="2023" name="Plant J.">
        <title>The genome of the king protea, Protea cynaroides.</title>
        <authorList>
            <person name="Chang J."/>
            <person name="Duong T.A."/>
            <person name="Schoeman C."/>
            <person name="Ma X."/>
            <person name="Roodt D."/>
            <person name="Barker N."/>
            <person name="Li Z."/>
            <person name="Van de Peer Y."/>
            <person name="Mizrachi E."/>
        </authorList>
    </citation>
    <scope>NUCLEOTIDE SEQUENCE</scope>
    <source>
        <tissue evidence="2">Young leaves</tissue>
    </source>
</reference>
<evidence type="ECO:0000256" key="1">
    <source>
        <dbReference type="SAM" id="MobiDB-lite"/>
    </source>
</evidence>
<proteinExistence type="predicted"/>
<accession>A0A9Q0KRE4</accession>
<evidence type="ECO:0000313" key="2">
    <source>
        <dbReference type="EMBL" id="KAJ4975453.1"/>
    </source>
</evidence>
<dbReference type="EMBL" id="JAMYWD010000003">
    <property type="protein sequence ID" value="KAJ4975453.1"/>
    <property type="molecule type" value="Genomic_DNA"/>
</dbReference>
<keyword evidence="3" id="KW-1185">Reference proteome</keyword>
<gene>
    <name evidence="2" type="ORF">NE237_000559</name>
</gene>
<feature type="compositionally biased region" description="Basic residues" evidence="1">
    <location>
        <begin position="138"/>
        <end position="162"/>
    </location>
</feature>
<organism evidence="2 3">
    <name type="scientific">Protea cynaroides</name>
    <dbReference type="NCBI Taxonomy" id="273540"/>
    <lineage>
        <taxon>Eukaryota</taxon>
        <taxon>Viridiplantae</taxon>
        <taxon>Streptophyta</taxon>
        <taxon>Embryophyta</taxon>
        <taxon>Tracheophyta</taxon>
        <taxon>Spermatophyta</taxon>
        <taxon>Magnoliopsida</taxon>
        <taxon>Proteales</taxon>
        <taxon>Proteaceae</taxon>
        <taxon>Protea</taxon>
    </lineage>
</organism>
<dbReference type="PANTHER" id="PTHR36320">
    <property type="entry name" value="OS04G0611300 PROTEIN"/>
    <property type="match status" value="1"/>
</dbReference>
<evidence type="ECO:0000313" key="3">
    <source>
        <dbReference type="Proteomes" id="UP001141806"/>
    </source>
</evidence>
<dbReference type="PANTHER" id="PTHR36320:SF1">
    <property type="entry name" value="OS04G0611300 PROTEIN"/>
    <property type="match status" value="1"/>
</dbReference>
<dbReference type="AlphaFoldDB" id="A0A9Q0KRE4"/>